<comment type="caution">
    <text evidence="1">The sequence shown here is derived from an EMBL/GenBank/DDBJ whole genome shotgun (WGS) entry which is preliminary data.</text>
</comment>
<name>A0ABW1E8C6_9ACTN</name>
<dbReference type="Proteomes" id="UP001596180">
    <property type="component" value="Unassembled WGS sequence"/>
</dbReference>
<organism evidence="1 2">
    <name type="scientific">Streptomyces chlorus</name>
    <dbReference type="NCBI Taxonomy" id="887452"/>
    <lineage>
        <taxon>Bacteria</taxon>
        <taxon>Bacillati</taxon>
        <taxon>Actinomycetota</taxon>
        <taxon>Actinomycetes</taxon>
        <taxon>Kitasatosporales</taxon>
        <taxon>Streptomycetaceae</taxon>
        <taxon>Streptomyces</taxon>
    </lineage>
</organism>
<evidence type="ECO:0000313" key="2">
    <source>
        <dbReference type="Proteomes" id="UP001596180"/>
    </source>
</evidence>
<keyword evidence="2" id="KW-1185">Reference proteome</keyword>
<accession>A0ABW1E8C6</accession>
<proteinExistence type="predicted"/>
<gene>
    <name evidence="1" type="ORF">ACFPZI_34535</name>
</gene>
<reference evidence="2" key="1">
    <citation type="journal article" date="2019" name="Int. J. Syst. Evol. Microbiol.">
        <title>The Global Catalogue of Microorganisms (GCM) 10K type strain sequencing project: providing services to taxonomists for standard genome sequencing and annotation.</title>
        <authorList>
            <consortium name="The Broad Institute Genomics Platform"/>
            <consortium name="The Broad Institute Genome Sequencing Center for Infectious Disease"/>
            <person name="Wu L."/>
            <person name="Ma J."/>
        </authorList>
    </citation>
    <scope>NUCLEOTIDE SEQUENCE [LARGE SCALE GENOMIC DNA]</scope>
    <source>
        <strain evidence="2">JCM 10411</strain>
    </source>
</reference>
<evidence type="ECO:0000313" key="1">
    <source>
        <dbReference type="EMBL" id="MFC5856686.1"/>
    </source>
</evidence>
<dbReference type="RefSeq" id="WP_381371113.1">
    <property type="nucleotide sequence ID" value="NZ_JBHSOA010000135.1"/>
</dbReference>
<protein>
    <submittedName>
        <fullName evidence="1">Uncharacterized protein</fullName>
    </submittedName>
</protein>
<sequence>MRQHGLPGLSARNTAMLEAVAALPPIVASDLFGMHPDTAHRWARFAQDTWADYLAACEATE</sequence>
<dbReference type="EMBL" id="JBHSOA010000135">
    <property type="protein sequence ID" value="MFC5856686.1"/>
    <property type="molecule type" value="Genomic_DNA"/>
</dbReference>